<feature type="coiled-coil region" evidence="1">
    <location>
        <begin position="36"/>
        <end position="70"/>
    </location>
</feature>
<evidence type="ECO:0000313" key="3">
    <source>
        <dbReference type="Proteomes" id="UP000276133"/>
    </source>
</evidence>
<sequence>MNSNELIKEWPGLGQGNFEVGPGKISEYLVDLVWAFRSLQARVSSLESKNQSLELTINEQHKKISELEKGPQQTAHTIPECTLASLVDNSNQNNETDLVHQILDKICIAEEKYIRINRIKPRTAQETNPVKNSKLVVELQDSESRNKALSRSRELYKSTQFKGIFLNKDKTLAERKLDKALRDKKKERNNDLPYIETDANGKTLRYKKGKNSKRWFWGIRNETLVWVLHPEDRD</sequence>
<reference evidence="2 3" key="1">
    <citation type="journal article" date="2018" name="Sci. Rep.">
        <title>Genomic signatures of local adaptation to the degree of environmental predictability in rotifers.</title>
        <authorList>
            <person name="Franch-Gras L."/>
            <person name="Hahn C."/>
            <person name="Garcia-Roger E.M."/>
            <person name="Carmona M.J."/>
            <person name="Serra M."/>
            <person name="Gomez A."/>
        </authorList>
    </citation>
    <scope>NUCLEOTIDE SEQUENCE [LARGE SCALE GENOMIC DNA]</scope>
    <source>
        <strain evidence="2">HYR1</strain>
    </source>
</reference>
<keyword evidence="1" id="KW-0175">Coiled coil</keyword>
<keyword evidence="3" id="KW-1185">Reference proteome</keyword>
<proteinExistence type="predicted"/>
<accession>A0A3M7R7W6</accession>
<dbReference type="AlphaFoldDB" id="A0A3M7R7W6"/>
<dbReference type="EMBL" id="REGN01004072">
    <property type="protein sequence ID" value="RNA19315.1"/>
    <property type="molecule type" value="Genomic_DNA"/>
</dbReference>
<evidence type="ECO:0000256" key="1">
    <source>
        <dbReference type="SAM" id="Coils"/>
    </source>
</evidence>
<dbReference type="Proteomes" id="UP000276133">
    <property type="component" value="Unassembled WGS sequence"/>
</dbReference>
<protein>
    <submittedName>
        <fullName evidence="2">Uncharacterized protein</fullName>
    </submittedName>
</protein>
<organism evidence="2 3">
    <name type="scientific">Brachionus plicatilis</name>
    <name type="common">Marine rotifer</name>
    <name type="synonym">Brachionus muelleri</name>
    <dbReference type="NCBI Taxonomy" id="10195"/>
    <lineage>
        <taxon>Eukaryota</taxon>
        <taxon>Metazoa</taxon>
        <taxon>Spiralia</taxon>
        <taxon>Gnathifera</taxon>
        <taxon>Rotifera</taxon>
        <taxon>Eurotatoria</taxon>
        <taxon>Monogononta</taxon>
        <taxon>Pseudotrocha</taxon>
        <taxon>Ploima</taxon>
        <taxon>Brachionidae</taxon>
        <taxon>Brachionus</taxon>
    </lineage>
</organism>
<gene>
    <name evidence="2" type="ORF">BpHYR1_017970</name>
</gene>
<evidence type="ECO:0000313" key="2">
    <source>
        <dbReference type="EMBL" id="RNA19315.1"/>
    </source>
</evidence>
<comment type="caution">
    <text evidence="2">The sequence shown here is derived from an EMBL/GenBank/DDBJ whole genome shotgun (WGS) entry which is preliminary data.</text>
</comment>
<name>A0A3M7R7W6_BRAPC</name>